<keyword evidence="1" id="KW-0812">Transmembrane</keyword>
<protein>
    <submittedName>
        <fullName evidence="2">Hypp8964 protein</fullName>
    </submittedName>
</protein>
<sequence length="206" mass="22842">MDQKPEVKVDIEDEKTGKTSSQPRFRIAVGLAVALLLVTCAVAAVGLMTYFRGKYRNKLFTIKASVNGQTFTEEVEVDRENGMVVYRDDVSTEDGEIIQTKEGLSVLYRRGNCYLLEGRKNNQTGNFDFDAVEAVMGFLANADDVPRFDVDQVVFLNRSVPVSPEDDVILRSQLPPVCRDAALYRVQEEDTPGSTLVKVEPGTKPG</sequence>
<reference evidence="2" key="1">
    <citation type="submission" date="2022-01" db="EMBL/GenBank/DDBJ databases">
        <authorList>
            <person name="Braso-Vives M."/>
        </authorList>
    </citation>
    <scope>NUCLEOTIDE SEQUENCE</scope>
</reference>
<feature type="transmembrane region" description="Helical" evidence="1">
    <location>
        <begin position="27"/>
        <end position="51"/>
    </location>
</feature>
<dbReference type="AlphaFoldDB" id="A0A8J9ZC55"/>
<dbReference type="EMBL" id="OV696703">
    <property type="protein sequence ID" value="CAH1250989.1"/>
    <property type="molecule type" value="Genomic_DNA"/>
</dbReference>
<name>A0A8J9ZC55_BRALA</name>
<evidence type="ECO:0000313" key="2">
    <source>
        <dbReference type="EMBL" id="CAH1250989.1"/>
    </source>
</evidence>
<organism evidence="2 3">
    <name type="scientific">Branchiostoma lanceolatum</name>
    <name type="common">Common lancelet</name>
    <name type="synonym">Amphioxus lanceolatum</name>
    <dbReference type="NCBI Taxonomy" id="7740"/>
    <lineage>
        <taxon>Eukaryota</taxon>
        <taxon>Metazoa</taxon>
        <taxon>Chordata</taxon>
        <taxon>Cephalochordata</taxon>
        <taxon>Leptocardii</taxon>
        <taxon>Amphioxiformes</taxon>
        <taxon>Branchiostomatidae</taxon>
        <taxon>Branchiostoma</taxon>
    </lineage>
</organism>
<dbReference type="OrthoDB" id="10122313at2759"/>
<accession>A0A8J9ZC55</accession>
<keyword evidence="3" id="KW-1185">Reference proteome</keyword>
<keyword evidence="1" id="KW-1133">Transmembrane helix</keyword>
<proteinExistence type="predicted"/>
<gene>
    <name evidence="2" type="primary">Hypp8964</name>
    <name evidence="2" type="ORF">BLAG_LOCUS11512</name>
</gene>
<evidence type="ECO:0000256" key="1">
    <source>
        <dbReference type="SAM" id="Phobius"/>
    </source>
</evidence>
<dbReference type="Proteomes" id="UP000838412">
    <property type="component" value="Chromosome 18"/>
</dbReference>
<keyword evidence="1" id="KW-0472">Membrane</keyword>
<evidence type="ECO:0000313" key="3">
    <source>
        <dbReference type="Proteomes" id="UP000838412"/>
    </source>
</evidence>